<proteinExistence type="inferred from homology"/>
<feature type="transmembrane region" description="Helical" evidence="6">
    <location>
        <begin position="128"/>
        <end position="150"/>
    </location>
</feature>
<comment type="subcellular location">
    <subcellularLocation>
        <location evidence="1">Membrane</location>
        <topology evidence="1">Multi-pass membrane protein</topology>
    </subcellularLocation>
</comment>
<dbReference type="GO" id="GO:0061024">
    <property type="term" value="P:membrane organization"/>
    <property type="evidence" value="ECO:0007669"/>
    <property type="project" value="TreeGrafter"/>
</dbReference>
<keyword evidence="8" id="KW-1185">Reference proteome</keyword>
<feature type="transmembrane region" description="Helical" evidence="6">
    <location>
        <begin position="63"/>
        <end position="81"/>
    </location>
</feature>
<dbReference type="GO" id="GO:0016020">
    <property type="term" value="C:membrane"/>
    <property type="evidence" value="ECO:0007669"/>
    <property type="project" value="UniProtKB-SubCell"/>
</dbReference>
<dbReference type="GO" id="GO:0005783">
    <property type="term" value="C:endoplasmic reticulum"/>
    <property type="evidence" value="ECO:0007669"/>
    <property type="project" value="TreeGrafter"/>
</dbReference>
<protein>
    <recommendedName>
        <fullName evidence="9">Pore and endoplasmic reticulum protein of 33 kDa</fullName>
    </recommendedName>
</protein>
<feature type="transmembrane region" description="Helical" evidence="6">
    <location>
        <begin position="203"/>
        <end position="223"/>
    </location>
</feature>
<evidence type="ECO:0000256" key="5">
    <source>
        <dbReference type="ARBA" id="ARBA00023136"/>
    </source>
</evidence>
<evidence type="ECO:0000256" key="3">
    <source>
        <dbReference type="ARBA" id="ARBA00022692"/>
    </source>
</evidence>
<gene>
    <name evidence="7" type="ORF">KGF56_002247</name>
</gene>
<dbReference type="PANTHER" id="PTHR12703:SF4">
    <property type="entry name" value="TRANSMEMBRANE PROTEIN 33"/>
    <property type="match status" value="1"/>
</dbReference>
<evidence type="ECO:0000256" key="6">
    <source>
        <dbReference type="SAM" id="Phobius"/>
    </source>
</evidence>
<keyword evidence="4 6" id="KW-1133">Transmembrane helix</keyword>
<dbReference type="InterPro" id="IPR051645">
    <property type="entry name" value="PER33/POM33_regulator"/>
</dbReference>
<dbReference type="PANTHER" id="PTHR12703">
    <property type="entry name" value="TRANSMEMBRANE PROTEIN 33"/>
    <property type="match status" value="1"/>
</dbReference>
<comment type="caution">
    <text evidence="7">The sequence shown here is derived from an EMBL/GenBank/DDBJ whole genome shotgun (WGS) entry which is preliminary data.</text>
</comment>
<accession>A0AAI9SXJ2</accession>
<dbReference type="AlphaFoldDB" id="A0AAI9SXJ2"/>
<dbReference type="Pfam" id="PF03661">
    <property type="entry name" value="TMEM33_Pom33"/>
    <property type="match status" value="1"/>
</dbReference>
<dbReference type="Proteomes" id="UP001202479">
    <property type="component" value="Unassembled WGS sequence"/>
</dbReference>
<dbReference type="GO" id="GO:0071786">
    <property type="term" value="P:endoplasmic reticulum tubular network organization"/>
    <property type="evidence" value="ECO:0007669"/>
    <property type="project" value="TreeGrafter"/>
</dbReference>
<sequence length="282" mass="32293">MAPKTSSSSTLKHQTPAQQLIKVVQTQQFYWFLGHVFAILFSVLSGLTGLFYRQKASLRQYRFALLSIIITYIIVIKQVYFKNGLKQVTVARLLRDENVQYTLFASILYFASLVTESQVPTSLWSYDIFAVFHVLTYFQNHLLSAFIPSLQTQQRLNSKINEFTNKFNQPALYTASSIEIVMVLTTGAELILLPIALILRWRSFTFCATKVFVFLSVVIFNKLRFDASQYTKSAVSQLENTFAGYIARINNPKLTQLYASLKAHILNSLKLIQLPKETKKTQ</sequence>
<organism evidence="7 8">
    <name type="scientific">Candida oxycetoniae</name>
    <dbReference type="NCBI Taxonomy" id="497107"/>
    <lineage>
        <taxon>Eukaryota</taxon>
        <taxon>Fungi</taxon>
        <taxon>Dikarya</taxon>
        <taxon>Ascomycota</taxon>
        <taxon>Saccharomycotina</taxon>
        <taxon>Pichiomycetes</taxon>
        <taxon>Debaryomycetaceae</taxon>
        <taxon>Candida/Lodderomyces clade</taxon>
        <taxon>Candida</taxon>
    </lineage>
</organism>
<evidence type="ECO:0008006" key="9">
    <source>
        <dbReference type="Google" id="ProtNLM"/>
    </source>
</evidence>
<keyword evidence="5 6" id="KW-0472">Membrane</keyword>
<evidence type="ECO:0000256" key="1">
    <source>
        <dbReference type="ARBA" id="ARBA00004141"/>
    </source>
</evidence>
<feature type="transmembrane region" description="Helical" evidence="6">
    <location>
        <begin position="29"/>
        <end position="51"/>
    </location>
</feature>
<dbReference type="InterPro" id="IPR005344">
    <property type="entry name" value="TMEM33/Pom33"/>
</dbReference>
<evidence type="ECO:0000313" key="8">
    <source>
        <dbReference type="Proteomes" id="UP001202479"/>
    </source>
</evidence>
<feature type="transmembrane region" description="Helical" evidence="6">
    <location>
        <begin position="171"/>
        <end position="197"/>
    </location>
</feature>
<name>A0AAI9SXJ2_9ASCO</name>
<evidence type="ECO:0000313" key="7">
    <source>
        <dbReference type="EMBL" id="KAI3404918.2"/>
    </source>
</evidence>
<reference evidence="7" key="1">
    <citation type="journal article" date="2022" name="DNA Res.">
        <title>Genome analysis of five recently described species of the CUG-Ser clade uncovers Candida theae as a new hybrid lineage with pathogenic potential in the Candida parapsilosis species complex.</title>
        <authorList>
            <person name="Mixao V."/>
            <person name="Del Olmo V."/>
            <person name="Hegedusova E."/>
            <person name="Saus E."/>
            <person name="Pryszcz L."/>
            <person name="Cillingova A."/>
            <person name="Nosek J."/>
            <person name="Gabaldon T."/>
        </authorList>
    </citation>
    <scope>NUCLEOTIDE SEQUENCE</scope>
    <source>
        <strain evidence="7">CBS 10844</strain>
    </source>
</reference>
<dbReference type="GeneID" id="73379864"/>
<dbReference type="RefSeq" id="XP_049180663.1">
    <property type="nucleotide sequence ID" value="XM_049323456.1"/>
</dbReference>
<dbReference type="EMBL" id="JAHUZD010000072">
    <property type="protein sequence ID" value="KAI3404918.2"/>
    <property type="molecule type" value="Genomic_DNA"/>
</dbReference>
<keyword evidence="3 6" id="KW-0812">Transmembrane</keyword>
<evidence type="ECO:0000256" key="4">
    <source>
        <dbReference type="ARBA" id="ARBA00022989"/>
    </source>
</evidence>
<evidence type="ECO:0000256" key="2">
    <source>
        <dbReference type="ARBA" id="ARBA00007322"/>
    </source>
</evidence>
<comment type="similarity">
    <text evidence="2">Belongs to the PER33/POM33 family.</text>
</comment>